<keyword evidence="2" id="KW-1185">Reference proteome</keyword>
<gene>
    <name evidence="1" type="ORF">TPA0910_08230</name>
</gene>
<organism evidence="1 2">
    <name type="scientific">Streptomyces hygroscopicus</name>
    <dbReference type="NCBI Taxonomy" id="1912"/>
    <lineage>
        <taxon>Bacteria</taxon>
        <taxon>Bacillati</taxon>
        <taxon>Actinomycetota</taxon>
        <taxon>Actinomycetes</taxon>
        <taxon>Kitasatosporales</taxon>
        <taxon>Streptomycetaceae</taxon>
        <taxon>Streptomyces</taxon>
        <taxon>Streptomyces violaceusniger group</taxon>
    </lineage>
</organism>
<comment type="caution">
    <text evidence="1">The sequence shown here is derived from an EMBL/GenBank/DDBJ whole genome shotgun (WGS) entry which is preliminary data.</text>
</comment>
<name>A0ABQ3TST0_STRHY</name>
<dbReference type="Proteomes" id="UP001054854">
    <property type="component" value="Unassembled WGS sequence"/>
</dbReference>
<dbReference type="InterPro" id="IPR047995">
    <property type="entry name" value="Choice_anch_K"/>
</dbReference>
<reference evidence="1" key="1">
    <citation type="submission" date="2024-05" db="EMBL/GenBank/DDBJ databases">
        <title>Whole genome shotgun sequence of Streptomyces hygroscopicus NBRC 113678.</title>
        <authorList>
            <person name="Komaki H."/>
            <person name="Tamura T."/>
        </authorList>
    </citation>
    <scope>NUCLEOTIDE SEQUENCE</scope>
    <source>
        <strain evidence="1">N11-34</strain>
    </source>
</reference>
<dbReference type="NCBIfam" id="NF038131">
    <property type="entry name" value="choice_anch_K"/>
    <property type="match status" value="1"/>
</dbReference>
<dbReference type="EMBL" id="BNEK01000002">
    <property type="protein sequence ID" value="GHJ26390.1"/>
    <property type="molecule type" value="Genomic_DNA"/>
</dbReference>
<accession>A0ABQ3TST0</accession>
<proteinExistence type="predicted"/>
<dbReference type="RefSeq" id="WP_236255974.1">
    <property type="nucleotide sequence ID" value="NZ_BNEK01000002.1"/>
</dbReference>
<evidence type="ECO:0000313" key="2">
    <source>
        <dbReference type="Proteomes" id="UP001054854"/>
    </source>
</evidence>
<sequence>MAEIHISGIWTNVQGPADLSSFRGVGTKKITWGTPADSETSSYEFEGGTNNIDIDGDAFVLGTFTHHNYRIYAPFERFSVDLQITATVKNGPTRNIIVTFDHYESPNRGPVAAQADVVTLRPLSVEDASRAIQAVKIENIECDMIFEGFYSHDTGELNSTYRSPEDKSNLADIHVRLARYGGER</sequence>
<protein>
    <submittedName>
        <fullName evidence="1">Uncharacterized protein</fullName>
    </submittedName>
</protein>
<evidence type="ECO:0000313" key="1">
    <source>
        <dbReference type="EMBL" id="GHJ26390.1"/>
    </source>
</evidence>